<organism evidence="2">
    <name type="scientific">Placozoa sp. H4</name>
    <dbReference type="NCBI Taxonomy" id="1034858"/>
    <lineage>
        <taxon>Eukaryota</taxon>
        <taxon>Metazoa</taxon>
        <taxon>Placozoa</taxon>
    </lineage>
</organism>
<evidence type="ECO:0000256" key="1">
    <source>
        <dbReference type="SAM" id="MobiDB-lite"/>
    </source>
</evidence>
<protein>
    <submittedName>
        <fullName evidence="2">Meiosis-specific nuclear structure protein 1</fullName>
    </submittedName>
</protein>
<feature type="compositionally biased region" description="Basic and acidic residues" evidence="1">
    <location>
        <begin position="8"/>
        <end position="20"/>
    </location>
</feature>
<evidence type="ECO:0000313" key="2">
    <source>
        <dbReference type="EMBL" id="AEF58835.1"/>
    </source>
</evidence>
<name>F6K607_9METZ</name>
<dbReference type="AlphaFoldDB" id="F6K607"/>
<dbReference type="EMBL" id="HM243492">
    <property type="protein sequence ID" value="AEF58835.1"/>
    <property type="molecule type" value="mRNA"/>
</dbReference>
<feature type="region of interest" description="Disordered" evidence="1">
    <location>
        <begin position="1"/>
        <end position="20"/>
    </location>
</feature>
<proteinExistence type="evidence at transcript level"/>
<feature type="non-terminal residue" evidence="2">
    <location>
        <position position="53"/>
    </location>
</feature>
<accession>F6K607</accession>
<reference evidence="2" key="1">
    <citation type="journal article" date="2011" name="PLoS ONE">
        <title>New insights into placozoan sexual reproduction and development.</title>
        <authorList>
            <person name="Eitel M."/>
            <person name="Guidi L."/>
            <person name="Hadrys H."/>
            <person name="Balsamo M."/>
            <person name="Schierwater B."/>
        </authorList>
    </citation>
    <scope>NUCLEOTIDE SEQUENCE</scope>
</reference>
<sequence length="53" mass="6590">MKNFQPAKLHERAHRQDELRNDLAVRMQRERMLQANLESEERVETKRFIRQVR</sequence>